<protein>
    <submittedName>
        <fullName evidence="1">Uncharacterized protein</fullName>
    </submittedName>
</protein>
<evidence type="ECO:0000313" key="1">
    <source>
        <dbReference type="EMBL" id="PPQ94602.1"/>
    </source>
</evidence>
<sequence>MPRRRKTKIKADTVLSQTQKEYMREWFDRIEDLLQASLNLGRQTSNIADPAQLASGRYGDVLIVHFQNLSVANA</sequence>
<name>A0A409XUU6_PSICY</name>
<accession>A0A409XUU6</accession>
<dbReference type="EMBL" id="NHYD01000285">
    <property type="protein sequence ID" value="PPQ94602.1"/>
    <property type="molecule type" value="Genomic_DNA"/>
</dbReference>
<dbReference type="InParanoid" id="A0A409XUU6"/>
<gene>
    <name evidence="1" type="ORF">CVT25_010610</name>
</gene>
<reference evidence="1 2" key="1">
    <citation type="journal article" date="2018" name="Evol. Lett.">
        <title>Horizontal gene cluster transfer increased hallucinogenic mushroom diversity.</title>
        <authorList>
            <person name="Reynolds H.T."/>
            <person name="Vijayakumar V."/>
            <person name="Gluck-Thaler E."/>
            <person name="Korotkin H.B."/>
            <person name="Matheny P.B."/>
            <person name="Slot J.C."/>
        </authorList>
    </citation>
    <scope>NUCLEOTIDE SEQUENCE [LARGE SCALE GENOMIC DNA]</scope>
    <source>
        <strain evidence="1 2">2631</strain>
    </source>
</reference>
<comment type="caution">
    <text evidence="1">The sequence shown here is derived from an EMBL/GenBank/DDBJ whole genome shotgun (WGS) entry which is preliminary data.</text>
</comment>
<keyword evidence="2" id="KW-1185">Reference proteome</keyword>
<organism evidence="1 2">
    <name type="scientific">Psilocybe cyanescens</name>
    <dbReference type="NCBI Taxonomy" id="93625"/>
    <lineage>
        <taxon>Eukaryota</taxon>
        <taxon>Fungi</taxon>
        <taxon>Dikarya</taxon>
        <taxon>Basidiomycota</taxon>
        <taxon>Agaricomycotina</taxon>
        <taxon>Agaricomycetes</taxon>
        <taxon>Agaricomycetidae</taxon>
        <taxon>Agaricales</taxon>
        <taxon>Agaricineae</taxon>
        <taxon>Strophariaceae</taxon>
        <taxon>Psilocybe</taxon>
    </lineage>
</organism>
<dbReference type="AlphaFoldDB" id="A0A409XUU6"/>
<proteinExistence type="predicted"/>
<evidence type="ECO:0000313" key="2">
    <source>
        <dbReference type="Proteomes" id="UP000283269"/>
    </source>
</evidence>
<dbReference type="Proteomes" id="UP000283269">
    <property type="component" value="Unassembled WGS sequence"/>
</dbReference>